<protein>
    <submittedName>
        <fullName evidence="3">Atherin-like</fullName>
    </submittedName>
</protein>
<gene>
    <name evidence="3" type="primary">LOC129334467</name>
</gene>
<feature type="compositionally biased region" description="Basic and acidic residues" evidence="1">
    <location>
        <begin position="73"/>
        <end position="92"/>
    </location>
</feature>
<evidence type="ECO:0000256" key="1">
    <source>
        <dbReference type="SAM" id="MobiDB-lite"/>
    </source>
</evidence>
<evidence type="ECO:0000313" key="2">
    <source>
        <dbReference type="Proteomes" id="UP001190640"/>
    </source>
</evidence>
<evidence type="ECO:0000313" key="3">
    <source>
        <dbReference type="RefSeq" id="XP_054842579.1"/>
    </source>
</evidence>
<feature type="region of interest" description="Disordered" evidence="1">
    <location>
        <begin position="1"/>
        <end position="133"/>
    </location>
</feature>
<dbReference type="AlphaFoldDB" id="A0AA97JT09"/>
<feature type="compositionally biased region" description="Pro residues" evidence="1">
    <location>
        <begin position="61"/>
        <end position="70"/>
    </location>
</feature>
<dbReference type="Proteomes" id="UP001190640">
    <property type="component" value="Chromosome 8"/>
</dbReference>
<dbReference type="GeneID" id="129334467"/>
<dbReference type="KEGG" id="emc:129334467"/>
<keyword evidence="2" id="KW-1185">Reference proteome</keyword>
<accession>A0AA97JT09</accession>
<feature type="compositionally biased region" description="Basic and acidic residues" evidence="1">
    <location>
        <begin position="46"/>
        <end position="60"/>
    </location>
</feature>
<feature type="compositionally biased region" description="Low complexity" evidence="1">
    <location>
        <begin position="15"/>
        <end position="37"/>
    </location>
</feature>
<organism evidence="2 3">
    <name type="scientific">Eublepharis macularius</name>
    <name type="common">Leopard gecko</name>
    <name type="synonym">Cyrtodactylus macularius</name>
    <dbReference type="NCBI Taxonomy" id="481883"/>
    <lineage>
        <taxon>Eukaryota</taxon>
        <taxon>Metazoa</taxon>
        <taxon>Chordata</taxon>
        <taxon>Craniata</taxon>
        <taxon>Vertebrata</taxon>
        <taxon>Euteleostomi</taxon>
        <taxon>Lepidosauria</taxon>
        <taxon>Squamata</taxon>
        <taxon>Bifurcata</taxon>
        <taxon>Gekkota</taxon>
        <taxon>Eublepharidae</taxon>
        <taxon>Eublepharinae</taxon>
        <taxon>Eublepharis</taxon>
    </lineage>
</organism>
<name>A0AA97JT09_EUBMA</name>
<proteinExistence type="predicted"/>
<reference evidence="3" key="1">
    <citation type="submission" date="2025-08" db="UniProtKB">
        <authorList>
            <consortium name="RefSeq"/>
        </authorList>
    </citation>
    <scope>IDENTIFICATION</scope>
    <source>
        <tissue evidence="3">Blood</tissue>
    </source>
</reference>
<sequence length="158" mass="16592">MAPTPGSRPRRRPAPRSAAAAASSADLTSARRPSLLPALPPPAPSELRRRPGEGGRERDPSPPPRQPLPSEPRAGRPREALLARQASREEARSGQTGPGEEEEEAAARLPCALPGPARSGCAASSSQRGRREGMCVCTENTRRTTVSDASALEFVSTA</sequence>
<dbReference type="RefSeq" id="XP_054842579.1">
    <property type="nucleotide sequence ID" value="XM_054986604.1"/>
</dbReference>